<comment type="caution">
    <text evidence="2">The sequence shown here is derived from an EMBL/GenBank/DDBJ whole genome shotgun (WGS) entry which is preliminary data.</text>
</comment>
<evidence type="ECO:0000256" key="1">
    <source>
        <dbReference type="SAM" id="SignalP"/>
    </source>
</evidence>
<dbReference type="RefSeq" id="WP_378017521.1">
    <property type="nucleotide sequence ID" value="NZ_JBHSKT010000006.1"/>
</dbReference>
<evidence type="ECO:0000313" key="3">
    <source>
        <dbReference type="Proteomes" id="UP001596161"/>
    </source>
</evidence>
<organism evidence="2 3">
    <name type="scientific">Adhaeribacter terreus</name>
    <dbReference type="NCBI Taxonomy" id="529703"/>
    <lineage>
        <taxon>Bacteria</taxon>
        <taxon>Pseudomonadati</taxon>
        <taxon>Bacteroidota</taxon>
        <taxon>Cytophagia</taxon>
        <taxon>Cytophagales</taxon>
        <taxon>Hymenobacteraceae</taxon>
        <taxon>Adhaeribacter</taxon>
    </lineage>
</organism>
<dbReference type="InterPro" id="IPR018550">
    <property type="entry name" value="Lipid-A_deacylase-rel"/>
</dbReference>
<sequence>MRVCLILFFALISIGVFAQQAAQPCIFGAYAHGGFIIAHSPLMQHLAVSHPTGFELNVQKQTTGKKAWHQLYQFPKVGYSLVYFNYHNPKLGRSFAASTYINKTLLRAGKGELNYRLGLGVAYLTEGYDQETNHKNSVASSAINAALQTRFEYDYRVAPHYSLLLGLGLNHYSNGATKKPNLGINIPTMSFGVNFHTVPAYITEPKTLPEFNKKLLYTISTTAGWRQIGPLDTRKYFVQSVSLAAAKPLNRKSNLVFGAEGFYDRSLKVQQQTDTTLTGKPFPDTKKIGVFLGHELWFGDLALETQLGFYAYRPYKSGTPYYERLGLKYHFTPKIFTALDLKIHGFAADVLEYRVGYRF</sequence>
<feature type="signal peptide" evidence="1">
    <location>
        <begin position="1"/>
        <end position="18"/>
    </location>
</feature>
<evidence type="ECO:0000313" key="2">
    <source>
        <dbReference type="EMBL" id="MFC5271154.1"/>
    </source>
</evidence>
<feature type="chain" id="PRO_5046871566" evidence="1">
    <location>
        <begin position="19"/>
        <end position="359"/>
    </location>
</feature>
<keyword evidence="2" id="KW-0378">Hydrolase</keyword>
<reference evidence="3" key="1">
    <citation type="journal article" date="2019" name="Int. J. Syst. Evol. Microbiol.">
        <title>The Global Catalogue of Microorganisms (GCM) 10K type strain sequencing project: providing services to taxonomists for standard genome sequencing and annotation.</title>
        <authorList>
            <consortium name="The Broad Institute Genomics Platform"/>
            <consortium name="The Broad Institute Genome Sequencing Center for Infectious Disease"/>
            <person name="Wu L."/>
            <person name="Ma J."/>
        </authorList>
    </citation>
    <scope>NUCLEOTIDE SEQUENCE [LARGE SCALE GENOMIC DNA]</scope>
    <source>
        <strain evidence="3">KACC 12602</strain>
    </source>
</reference>
<dbReference type="EMBL" id="JBHSKT010000006">
    <property type="protein sequence ID" value="MFC5271154.1"/>
    <property type="molecule type" value="Genomic_DNA"/>
</dbReference>
<proteinExistence type="predicted"/>
<dbReference type="Gene3D" id="2.40.160.20">
    <property type="match status" value="1"/>
</dbReference>
<gene>
    <name evidence="2" type="ORF">ACFPIB_11070</name>
</gene>
<dbReference type="GO" id="GO:0016787">
    <property type="term" value="F:hydrolase activity"/>
    <property type="evidence" value="ECO:0007669"/>
    <property type="project" value="UniProtKB-KW"/>
</dbReference>
<accession>A0ABW0EE22</accession>
<protein>
    <submittedName>
        <fullName evidence="2">Acyloxyacyl hydrolase</fullName>
    </submittedName>
</protein>
<dbReference type="Pfam" id="PF09411">
    <property type="entry name" value="PagL"/>
    <property type="match status" value="1"/>
</dbReference>
<keyword evidence="1" id="KW-0732">Signal</keyword>
<keyword evidence="3" id="KW-1185">Reference proteome</keyword>
<name>A0ABW0EE22_9BACT</name>
<dbReference type="Proteomes" id="UP001596161">
    <property type="component" value="Unassembled WGS sequence"/>
</dbReference>